<dbReference type="Gene3D" id="3.40.50.300">
    <property type="entry name" value="P-loop containing nucleotide triphosphate hydrolases"/>
    <property type="match status" value="1"/>
</dbReference>
<keyword evidence="6" id="KW-1133">Transmembrane helix</keyword>
<dbReference type="GO" id="GO:0008053">
    <property type="term" value="P:mitochondrial fusion"/>
    <property type="evidence" value="ECO:0007669"/>
    <property type="project" value="TreeGrafter"/>
</dbReference>
<evidence type="ECO:0000313" key="14">
    <source>
        <dbReference type="EMBL" id="KAF8464989.1"/>
    </source>
</evidence>
<dbReference type="InterPro" id="IPR045063">
    <property type="entry name" value="Dynamin_N"/>
</dbReference>
<keyword evidence="15" id="KW-1185">Reference proteome</keyword>
<evidence type="ECO:0000256" key="12">
    <source>
        <dbReference type="SAM" id="MobiDB-lite"/>
    </source>
</evidence>
<keyword evidence="2" id="KW-0812">Transmembrane</keyword>
<reference evidence="14" key="1">
    <citation type="submission" date="2019-10" db="EMBL/GenBank/DDBJ databases">
        <authorList>
            <consortium name="DOE Joint Genome Institute"/>
            <person name="Kuo A."/>
            <person name="Miyauchi S."/>
            <person name="Kiss E."/>
            <person name="Drula E."/>
            <person name="Kohler A."/>
            <person name="Sanchez-Garcia M."/>
            <person name="Andreopoulos B."/>
            <person name="Barry K.W."/>
            <person name="Bonito G."/>
            <person name="Buee M."/>
            <person name="Carver A."/>
            <person name="Chen C."/>
            <person name="Cichocki N."/>
            <person name="Clum A."/>
            <person name="Culley D."/>
            <person name="Crous P.W."/>
            <person name="Fauchery L."/>
            <person name="Girlanda M."/>
            <person name="Hayes R."/>
            <person name="Keri Z."/>
            <person name="LaButti K."/>
            <person name="Lipzen A."/>
            <person name="Lombard V."/>
            <person name="Magnuson J."/>
            <person name="Maillard F."/>
            <person name="Morin E."/>
            <person name="Murat C."/>
            <person name="Nolan M."/>
            <person name="Ohm R."/>
            <person name="Pangilinan J."/>
            <person name="Pereira M."/>
            <person name="Perotto S."/>
            <person name="Peter M."/>
            <person name="Riley R."/>
            <person name="Sitrit Y."/>
            <person name="Stielow B."/>
            <person name="Szollosi G."/>
            <person name="Zifcakova L."/>
            <person name="Stursova M."/>
            <person name="Spatafora J.W."/>
            <person name="Tedersoo L."/>
            <person name="Vaario L.-M."/>
            <person name="Yamada A."/>
            <person name="Yan M."/>
            <person name="Wang P."/>
            <person name="Xu J."/>
            <person name="Bruns T."/>
            <person name="Baldrian P."/>
            <person name="Vilgalys R."/>
            <person name="Henrissat B."/>
            <person name="Grigoriev I.V."/>
            <person name="Hibbett D."/>
            <person name="Nagy L.G."/>
            <person name="Martin F.M."/>
        </authorList>
    </citation>
    <scope>NUCLEOTIDE SEQUENCE</scope>
    <source>
        <strain evidence="14">Prilba</strain>
    </source>
</reference>
<accession>A0A9P5MMU1</accession>
<keyword evidence="4" id="KW-1000">Mitochondrion outer membrane</keyword>
<organism evidence="14 15">
    <name type="scientific">Russula ochroleuca</name>
    <dbReference type="NCBI Taxonomy" id="152965"/>
    <lineage>
        <taxon>Eukaryota</taxon>
        <taxon>Fungi</taxon>
        <taxon>Dikarya</taxon>
        <taxon>Basidiomycota</taxon>
        <taxon>Agaricomycotina</taxon>
        <taxon>Agaricomycetes</taxon>
        <taxon>Russulales</taxon>
        <taxon>Russulaceae</taxon>
        <taxon>Russula</taxon>
    </lineage>
</organism>
<dbReference type="PANTHER" id="PTHR10465:SF0">
    <property type="entry name" value="SARCALUMENIN"/>
    <property type="match status" value="1"/>
</dbReference>
<dbReference type="OrthoDB" id="9984778at2759"/>
<evidence type="ECO:0000256" key="11">
    <source>
        <dbReference type="ARBA" id="ARBA00048548"/>
    </source>
</evidence>
<evidence type="ECO:0000256" key="5">
    <source>
        <dbReference type="ARBA" id="ARBA00022801"/>
    </source>
</evidence>
<dbReference type="AlphaFoldDB" id="A0A9P5MMU1"/>
<evidence type="ECO:0000313" key="15">
    <source>
        <dbReference type="Proteomes" id="UP000759537"/>
    </source>
</evidence>
<evidence type="ECO:0000256" key="2">
    <source>
        <dbReference type="ARBA" id="ARBA00022692"/>
    </source>
</evidence>
<evidence type="ECO:0000256" key="10">
    <source>
        <dbReference type="ARBA" id="ARBA00023136"/>
    </source>
</evidence>
<comment type="catalytic activity">
    <reaction evidence="11">
        <text>GTP + H2O = GDP + phosphate + H(+)</text>
        <dbReference type="Rhea" id="RHEA:19669"/>
        <dbReference type="ChEBI" id="CHEBI:15377"/>
        <dbReference type="ChEBI" id="CHEBI:15378"/>
        <dbReference type="ChEBI" id="CHEBI:37565"/>
        <dbReference type="ChEBI" id="CHEBI:43474"/>
        <dbReference type="ChEBI" id="CHEBI:58189"/>
    </reaction>
</comment>
<feature type="domain" description="Dynamin-type G" evidence="13">
    <location>
        <begin position="184"/>
        <end position="450"/>
    </location>
</feature>
<dbReference type="InterPro" id="IPR027417">
    <property type="entry name" value="P-loop_NTPase"/>
</dbReference>
<reference evidence="14" key="2">
    <citation type="journal article" date="2020" name="Nat. Commun.">
        <title>Large-scale genome sequencing of mycorrhizal fungi provides insights into the early evolution of symbiotic traits.</title>
        <authorList>
            <person name="Miyauchi S."/>
            <person name="Kiss E."/>
            <person name="Kuo A."/>
            <person name="Drula E."/>
            <person name="Kohler A."/>
            <person name="Sanchez-Garcia M."/>
            <person name="Morin E."/>
            <person name="Andreopoulos B."/>
            <person name="Barry K.W."/>
            <person name="Bonito G."/>
            <person name="Buee M."/>
            <person name="Carver A."/>
            <person name="Chen C."/>
            <person name="Cichocki N."/>
            <person name="Clum A."/>
            <person name="Culley D."/>
            <person name="Crous P.W."/>
            <person name="Fauchery L."/>
            <person name="Girlanda M."/>
            <person name="Hayes R.D."/>
            <person name="Keri Z."/>
            <person name="LaButti K."/>
            <person name="Lipzen A."/>
            <person name="Lombard V."/>
            <person name="Magnuson J."/>
            <person name="Maillard F."/>
            <person name="Murat C."/>
            <person name="Nolan M."/>
            <person name="Ohm R.A."/>
            <person name="Pangilinan J."/>
            <person name="Pereira M.F."/>
            <person name="Perotto S."/>
            <person name="Peter M."/>
            <person name="Pfister S."/>
            <person name="Riley R."/>
            <person name="Sitrit Y."/>
            <person name="Stielow J.B."/>
            <person name="Szollosi G."/>
            <person name="Zifcakova L."/>
            <person name="Stursova M."/>
            <person name="Spatafora J.W."/>
            <person name="Tedersoo L."/>
            <person name="Vaario L.M."/>
            <person name="Yamada A."/>
            <person name="Yan M."/>
            <person name="Wang P."/>
            <person name="Xu J."/>
            <person name="Bruns T."/>
            <person name="Baldrian P."/>
            <person name="Vilgalys R."/>
            <person name="Dunand C."/>
            <person name="Henrissat B."/>
            <person name="Grigoriev I.V."/>
            <person name="Hibbett D."/>
            <person name="Nagy L.G."/>
            <person name="Martin F.M."/>
        </authorList>
    </citation>
    <scope>NUCLEOTIDE SEQUENCE</scope>
    <source>
        <strain evidence="14">Prilba</strain>
    </source>
</reference>
<keyword evidence="3" id="KW-0547">Nucleotide-binding</keyword>
<feature type="compositionally biased region" description="Basic and acidic residues" evidence="12">
    <location>
        <begin position="118"/>
        <end position="128"/>
    </location>
</feature>
<dbReference type="PROSITE" id="PS51718">
    <property type="entry name" value="G_DYNAMIN_2"/>
    <property type="match status" value="1"/>
</dbReference>
<dbReference type="InterPro" id="IPR027094">
    <property type="entry name" value="Mitofusin_fam"/>
</dbReference>
<dbReference type="SUPFAM" id="SSF52540">
    <property type="entry name" value="P-loop containing nucleoside triphosphate hydrolases"/>
    <property type="match status" value="1"/>
</dbReference>
<dbReference type="GO" id="GO:0003924">
    <property type="term" value="F:GTPase activity"/>
    <property type="evidence" value="ECO:0007669"/>
    <property type="project" value="InterPro"/>
</dbReference>
<dbReference type="GO" id="GO:0005525">
    <property type="term" value="F:GTP binding"/>
    <property type="evidence" value="ECO:0007669"/>
    <property type="project" value="UniProtKB-KW"/>
</dbReference>
<feature type="region of interest" description="Disordered" evidence="12">
    <location>
        <begin position="104"/>
        <end position="129"/>
    </location>
</feature>
<evidence type="ECO:0000256" key="8">
    <source>
        <dbReference type="ARBA" id="ARBA00023128"/>
    </source>
</evidence>
<dbReference type="PANTHER" id="PTHR10465">
    <property type="entry name" value="TRANSMEMBRANE GTPASE FZO1"/>
    <property type="match status" value="1"/>
</dbReference>
<keyword evidence="5" id="KW-0378">Hydrolase</keyword>
<evidence type="ECO:0000256" key="7">
    <source>
        <dbReference type="ARBA" id="ARBA00023054"/>
    </source>
</evidence>
<sequence>MAATEEASPTLFAAQEAYVEQKDRLLGGLGAAKSLISDIRVFNKDSWTIRYPLLRAKSDTVESSPKLRGIRHYLSFADDPSSETDITLERSFTRSLTLASILDARENDGHDSPSTSDANERSTPDSEPSHLQVLRLDLNLGSPGSSAGAGALVSQLEKVSIANLVDKRIAVSAQHIDRLRVRVEDMSSKVLVTGDVNAGKSTFVNALLRREVMPVDQQPCTAAFCEVHDFSENDNVEEVHVVKDAATYKIDDESTYQRASLDDLQSIMDGEKNSLGLLKLYLHDSRPLSQSLLNNGVVDISLIDAPGLNRDSFKTTALFSRQEEIDIVVFVVSAENHLTESARSFLRTASNEKAYLFIVVNKFDQIKDKEKCRRLVLDQIREVSPRSYDDANDLVHFVDSLVSNDDPSFEDLEASLRSFVLVKRAKSKLNPASTYLSNLLSDIELLVGANAIVAQEEIVRAKGDLDTALPVLERMKSSRQVVEDALEAVEEQGARSATSKTKRMLMDALDRIAEGLPGVELSSVQMPSYPGLLNIWDYARDVRRALLASLDMAVKDAEDEARIIATAGVQQVLAIGEEHLPAGVERSRRVFMPEAMFSTHRMRNGKRKICRDSIVVAGGMLGLGIGLATRPEMIQPTFFDLLDVPHHFWVYCGDGKENNEDESGPSALSIMSVGIGVVTMIGGQAIGIRAFVESAVRIADVLSHETARSWAAPVFGAIVMSATAYFVLELPSSVPRTVGRRIRNSLTKPESSGLGTQEEPLFVDAHAARVAREARKVLRLAAWDLKERLRVATEERSREVRGAEEMERRAVRAKEWFATVGKRTADIREQTGLVALS</sequence>
<keyword evidence="9" id="KW-0342">GTP-binding</keyword>
<evidence type="ECO:0000256" key="6">
    <source>
        <dbReference type="ARBA" id="ARBA00022989"/>
    </source>
</evidence>
<evidence type="ECO:0000256" key="1">
    <source>
        <dbReference type="ARBA" id="ARBA00004374"/>
    </source>
</evidence>
<protein>
    <recommendedName>
        <fullName evidence="13">Dynamin-type G domain-containing protein</fullName>
    </recommendedName>
</protein>
<dbReference type="EMBL" id="WHVB01000050">
    <property type="protein sequence ID" value="KAF8464989.1"/>
    <property type="molecule type" value="Genomic_DNA"/>
</dbReference>
<evidence type="ECO:0000259" key="13">
    <source>
        <dbReference type="PROSITE" id="PS51718"/>
    </source>
</evidence>
<dbReference type="InterPro" id="IPR030381">
    <property type="entry name" value="G_DYNAMIN_dom"/>
</dbReference>
<dbReference type="Proteomes" id="UP000759537">
    <property type="component" value="Unassembled WGS sequence"/>
</dbReference>
<dbReference type="FunFam" id="3.40.50.300:FF:000638">
    <property type="entry name" value="Transmembrane GTPase Fzo1, putative"/>
    <property type="match status" value="1"/>
</dbReference>
<evidence type="ECO:0000256" key="9">
    <source>
        <dbReference type="ARBA" id="ARBA00023134"/>
    </source>
</evidence>
<keyword evidence="7" id="KW-0175">Coiled coil</keyword>
<name>A0A9P5MMU1_9AGAM</name>
<gene>
    <name evidence="14" type="ORF">DFH94DRAFT_658535</name>
</gene>
<dbReference type="GO" id="GO:0051646">
    <property type="term" value="P:mitochondrion localization"/>
    <property type="evidence" value="ECO:0007669"/>
    <property type="project" value="TreeGrafter"/>
</dbReference>
<evidence type="ECO:0000256" key="4">
    <source>
        <dbReference type="ARBA" id="ARBA00022787"/>
    </source>
</evidence>
<keyword evidence="10" id="KW-0472">Membrane</keyword>
<evidence type="ECO:0000256" key="3">
    <source>
        <dbReference type="ARBA" id="ARBA00022741"/>
    </source>
</evidence>
<comment type="caution">
    <text evidence="14">The sequence shown here is derived from an EMBL/GenBank/DDBJ whole genome shotgun (WGS) entry which is preliminary data.</text>
</comment>
<proteinExistence type="predicted"/>
<dbReference type="Pfam" id="PF00350">
    <property type="entry name" value="Dynamin_N"/>
    <property type="match status" value="1"/>
</dbReference>
<dbReference type="GO" id="GO:0005741">
    <property type="term" value="C:mitochondrial outer membrane"/>
    <property type="evidence" value="ECO:0007669"/>
    <property type="project" value="UniProtKB-SubCell"/>
</dbReference>
<keyword evidence="8" id="KW-0496">Mitochondrion</keyword>
<comment type="subcellular location">
    <subcellularLocation>
        <location evidence="1">Mitochondrion outer membrane</location>
        <topology evidence="1">Multi-pass membrane protein</topology>
    </subcellularLocation>
</comment>